<protein>
    <recommendedName>
        <fullName evidence="2">YdbS-like PH domain-containing protein</fullName>
    </recommendedName>
</protein>
<dbReference type="AlphaFoldDB" id="A0A2S8G5T9"/>
<dbReference type="RefSeq" id="WP_105328058.1">
    <property type="nucleotide sequence ID" value="NZ_PUHY01000004.1"/>
</dbReference>
<keyword evidence="1" id="KW-1133">Transmembrane helix</keyword>
<gene>
    <name evidence="3" type="ORF">C5Y83_02420</name>
</gene>
<proteinExistence type="predicted"/>
<dbReference type="Pfam" id="PF03703">
    <property type="entry name" value="bPH_2"/>
    <property type="match status" value="1"/>
</dbReference>
<name>A0A2S8G5T9_9BACT</name>
<dbReference type="InterPro" id="IPR005182">
    <property type="entry name" value="YdbS-like_PH"/>
</dbReference>
<dbReference type="OrthoDB" id="268353at2"/>
<comment type="caution">
    <text evidence="3">The sequence shown here is derived from an EMBL/GenBank/DDBJ whole genome shotgun (WGS) entry which is preliminary data.</text>
</comment>
<keyword evidence="1" id="KW-0472">Membrane</keyword>
<dbReference type="EMBL" id="PUHY01000004">
    <property type="protein sequence ID" value="PQO39621.1"/>
    <property type="molecule type" value="Genomic_DNA"/>
</dbReference>
<evidence type="ECO:0000313" key="3">
    <source>
        <dbReference type="EMBL" id="PQO39621.1"/>
    </source>
</evidence>
<organism evidence="3 4">
    <name type="scientific">Blastopirellula marina</name>
    <dbReference type="NCBI Taxonomy" id="124"/>
    <lineage>
        <taxon>Bacteria</taxon>
        <taxon>Pseudomonadati</taxon>
        <taxon>Planctomycetota</taxon>
        <taxon>Planctomycetia</taxon>
        <taxon>Pirellulales</taxon>
        <taxon>Pirellulaceae</taxon>
        <taxon>Blastopirellula</taxon>
    </lineage>
</organism>
<feature type="domain" description="YdbS-like PH" evidence="2">
    <location>
        <begin position="74"/>
        <end position="150"/>
    </location>
</feature>
<evidence type="ECO:0000259" key="2">
    <source>
        <dbReference type="Pfam" id="PF03703"/>
    </source>
</evidence>
<dbReference type="Proteomes" id="UP000238322">
    <property type="component" value="Unassembled WGS sequence"/>
</dbReference>
<accession>A0A2S8G5T9</accession>
<reference evidence="3 4" key="1">
    <citation type="submission" date="2018-02" db="EMBL/GenBank/DDBJ databases">
        <title>Comparative genomes isolates from brazilian mangrove.</title>
        <authorList>
            <person name="Araujo J.E."/>
            <person name="Taketani R.G."/>
            <person name="Silva M.C.P."/>
            <person name="Loureco M.V."/>
            <person name="Andreote F.D."/>
        </authorList>
    </citation>
    <scope>NUCLEOTIDE SEQUENCE [LARGE SCALE GENOMIC DNA]</scope>
    <source>
        <strain evidence="3 4">Hex-1 MGV</strain>
    </source>
</reference>
<evidence type="ECO:0000256" key="1">
    <source>
        <dbReference type="SAM" id="Phobius"/>
    </source>
</evidence>
<feature type="transmembrane region" description="Helical" evidence="1">
    <location>
        <begin position="51"/>
        <end position="73"/>
    </location>
</feature>
<keyword evidence="1" id="KW-0812">Transmembrane</keyword>
<evidence type="ECO:0000313" key="4">
    <source>
        <dbReference type="Proteomes" id="UP000238322"/>
    </source>
</evidence>
<sequence>MKQAIAGLSLSGQHESTAIVVWPSVSATDTGQTLGKLYEKKDGTGIFTLGNLFVLLSIPIAIPLYLWNFLPVVGTRYRITNRRILVERGIQGTTEKEIGLDQFDRIEIQQKPGQVWFRSADMIFWQTAKSDGIEGETEVLRLPGVPYPEVFQAACKKAAMTFRGFQEIRQRQAVGG</sequence>